<dbReference type="InterPro" id="IPR051201">
    <property type="entry name" value="Chloro_Bact_Ser_Proteases"/>
</dbReference>
<dbReference type="Proteomes" id="UP000178857">
    <property type="component" value="Unassembled WGS sequence"/>
</dbReference>
<dbReference type="PRINTS" id="PR00834">
    <property type="entry name" value="PROTEASES2C"/>
</dbReference>
<dbReference type="Gene3D" id="2.40.10.120">
    <property type="match status" value="1"/>
</dbReference>
<dbReference type="InterPro" id="IPR001478">
    <property type="entry name" value="PDZ"/>
</dbReference>
<evidence type="ECO:0000256" key="1">
    <source>
        <dbReference type="ARBA" id="ARBA00022670"/>
    </source>
</evidence>
<dbReference type="Pfam" id="PF13180">
    <property type="entry name" value="PDZ_2"/>
    <property type="match status" value="1"/>
</dbReference>
<dbReference type="SUPFAM" id="SSF50494">
    <property type="entry name" value="Trypsin-like serine proteases"/>
    <property type="match status" value="1"/>
</dbReference>
<accession>A0A1F7JB95</accession>
<evidence type="ECO:0000259" key="3">
    <source>
        <dbReference type="SMART" id="SM00228"/>
    </source>
</evidence>
<evidence type="ECO:0000313" key="4">
    <source>
        <dbReference type="EMBL" id="OGK52872.1"/>
    </source>
</evidence>
<dbReference type="GO" id="GO:0004252">
    <property type="term" value="F:serine-type endopeptidase activity"/>
    <property type="evidence" value="ECO:0007669"/>
    <property type="project" value="InterPro"/>
</dbReference>
<dbReference type="SUPFAM" id="SSF50156">
    <property type="entry name" value="PDZ domain-like"/>
    <property type="match status" value="1"/>
</dbReference>
<comment type="caution">
    <text evidence="4">The sequence shown here is derived from an EMBL/GenBank/DDBJ whole genome shotgun (WGS) entry which is preliminary data.</text>
</comment>
<name>A0A1F7JB95_9BACT</name>
<evidence type="ECO:0000313" key="5">
    <source>
        <dbReference type="Proteomes" id="UP000178857"/>
    </source>
</evidence>
<dbReference type="GO" id="GO:0006508">
    <property type="term" value="P:proteolysis"/>
    <property type="evidence" value="ECO:0007669"/>
    <property type="project" value="UniProtKB-KW"/>
</dbReference>
<dbReference type="InterPro" id="IPR001940">
    <property type="entry name" value="Peptidase_S1C"/>
</dbReference>
<dbReference type="AlphaFoldDB" id="A0A1F7JB95"/>
<dbReference type="SMART" id="SM00228">
    <property type="entry name" value="PDZ"/>
    <property type="match status" value="1"/>
</dbReference>
<feature type="domain" description="PDZ" evidence="3">
    <location>
        <begin position="269"/>
        <end position="351"/>
    </location>
</feature>
<dbReference type="Gene3D" id="2.30.42.10">
    <property type="match status" value="1"/>
</dbReference>
<keyword evidence="1" id="KW-0645">Protease</keyword>
<dbReference type="PANTHER" id="PTHR43343">
    <property type="entry name" value="PEPTIDASE S12"/>
    <property type="match status" value="1"/>
</dbReference>
<proteinExistence type="predicted"/>
<dbReference type="Pfam" id="PF13365">
    <property type="entry name" value="Trypsin_2"/>
    <property type="match status" value="1"/>
</dbReference>
<dbReference type="InterPro" id="IPR036034">
    <property type="entry name" value="PDZ_sf"/>
</dbReference>
<evidence type="ECO:0000256" key="2">
    <source>
        <dbReference type="ARBA" id="ARBA00022801"/>
    </source>
</evidence>
<organism evidence="4 5">
    <name type="scientific">Candidatus Roizmanbacteria bacterium RIFCSPLOWO2_01_FULL_44_13</name>
    <dbReference type="NCBI Taxonomy" id="1802069"/>
    <lineage>
        <taxon>Bacteria</taxon>
        <taxon>Candidatus Roizmaniibacteriota</taxon>
    </lineage>
</organism>
<dbReference type="EMBL" id="MGAT01000012">
    <property type="protein sequence ID" value="OGK52872.1"/>
    <property type="molecule type" value="Genomic_DNA"/>
</dbReference>
<gene>
    <name evidence="4" type="ORF">A2970_02025</name>
</gene>
<protein>
    <recommendedName>
        <fullName evidence="3">PDZ domain-containing protein</fullName>
    </recommendedName>
</protein>
<reference evidence="4 5" key="1">
    <citation type="journal article" date="2016" name="Nat. Commun.">
        <title>Thousands of microbial genomes shed light on interconnected biogeochemical processes in an aquifer system.</title>
        <authorList>
            <person name="Anantharaman K."/>
            <person name="Brown C.T."/>
            <person name="Hug L.A."/>
            <person name="Sharon I."/>
            <person name="Castelle C.J."/>
            <person name="Probst A.J."/>
            <person name="Thomas B.C."/>
            <person name="Singh A."/>
            <person name="Wilkins M.J."/>
            <person name="Karaoz U."/>
            <person name="Brodie E.L."/>
            <person name="Williams K.H."/>
            <person name="Hubbard S.S."/>
            <person name="Banfield J.F."/>
        </authorList>
    </citation>
    <scope>NUCLEOTIDE SEQUENCE [LARGE SCALE GENOMIC DNA]</scope>
</reference>
<keyword evidence="2" id="KW-0378">Hydrolase</keyword>
<dbReference type="InterPro" id="IPR009003">
    <property type="entry name" value="Peptidase_S1_PA"/>
</dbReference>
<dbReference type="PANTHER" id="PTHR43343:SF3">
    <property type="entry name" value="PROTEASE DO-LIKE 8, CHLOROPLASTIC"/>
    <property type="match status" value="1"/>
</dbReference>
<sequence length="364" mass="39274">MKRLFFLILGLLLLIAVAQKINFNSLLPSNIKLPASQKQTVVYEESVITRVVEDSLPSVVTVGISTTINLFSPFERIPGRQQQVEQNIGSGFIISADGLIITNRHVVSDTSATYQALTNDNKKYNVEKIYRDPLNDLAILKINNTGLKPLKLGDSNNLKLGQLVVAIGTPLGEFTNTVTSGIISGLGRGITAGSPYEGFVEKLDNVIQTDAAISPGNSGGPLLNSNGEVIGVNAAIAESGQNIGFAIPVNVVKQLIDNFNKNGGSFERPFIGVRYQMVDRENAILNKVTEGAYVIEVIKDSPADKAGLQEEDIITEFDGKKVDGGNQNGLAEMILEKKAGQTVTLKVWRNGETKTFNLTLESTQ</sequence>
<dbReference type="STRING" id="1802069.A2970_02025"/>